<dbReference type="FunFam" id="3.20.20.70:FF:000075">
    <property type="entry name" value="Tryptophan biosynthesis protein TRP1"/>
    <property type="match status" value="1"/>
</dbReference>
<dbReference type="SUPFAM" id="SSF51366">
    <property type="entry name" value="Ribulose-phoshate binding barrel"/>
    <property type="match status" value="1"/>
</dbReference>
<comment type="similarity">
    <text evidence="3 10">Belongs to the TrpF family.</text>
</comment>
<evidence type="ECO:0000256" key="4">
    <source>
        <dbReference type="ARBA" id="ARBA00012572"/>
    </source>
</evidence>
<sequence length="207" mass="23037">MLIPKVKICGITNYDDALAAMEMGADLIGFNFYPKSPRYIRPEEATRIVNRLPAFIDIAGVFVNSTLDETREIASQCQLDWIQLHGDENAEFCRWLAYDSPKTMKAIRVKDSSDIQQADGFFTDAILFDAYDPSKYGGTGLTFNWNIIGHVGKRIFLAGGINPDNAVAAVELGVYGIDVCSGVEASPGKKDHRKMQQLFDNIRHLRA</sequence>
<dbReference type="HAMAP" id="MF_00135">
    <property type="entry name" value="PRAI"/>
    <property type="match status" value="1"/>
</dbReference>
<evidence type="ECO:0000256" key="2">
    <source>
        <dbReference type="ARBA" id="ARBA00004664"/>
    </source>
</evidence>
<dbReference type="InterPro" id="IPR044643">
    <property type="entry name" value="TrpF_fam"/>
</dbReference>
<protein>
    <recommendedName>
        <fullName evidence="5 10">N-(5'-phosphoribosyl)anthranilate isomerase</fullName>
        <shortName evidence="10">PRAI</shortName>
        <ecNumber evidence="4 10">5.3.1.24</ecNumber>
    </recommendedName>
</protein>
<dbReference type="GO" id="GO:0004640">
    <property type="term" value="F:phosphoribosylanthranilate isomerase activity"/>
    <property type="evidence" value="ECO:0007669"/>
    <property type="project" value="UniProtKB-UniRule"/>
</dbReference>
<reference evidence="12" key="1">
    <citation type="submission" date="2023-05" db="EMBL/GenBank/DDBJ databases">
        <title>Anaerotaeda fermentans gen. nov., sp. nov., a novel anaerobic planctomycete of the new family within the order Sedimentisphaerales isolated from Taman Peninsula, Russia.</title>
        <authorList>
            <person name="Khomyakova M.A."/>
            <person name="Merkel A.Y."/>
            <person name="Slobodkin A.I."/>
        </authorList>
    </citation>
    <scope>NUCLEOTIDE SEQUENCE</scope>
    <source>
        <strain evidence="12">M17dextr</strain>
    </source>
</reference>
<keyword evidence="8 10" id="KW-0057">Aromatic amino acid biosynthesis</keyword>
<evidence type="ECO:0000256" key="10">
    <source>
        <dbReference type="HAMAP-Rule" id="MF_00135"/>
    </source>
</evidence>
<keyword evidence="13" id="KW-1185">Reference proteome</keyword>
<evidence type="ECO:0000313" key="13">
    <source>
        <dbReference type="Proteomes" id="UP001431776"/>
    </source>
</evidence>
<dbReference type="EC" id="5.3.1.24" evidence="4 10"/>
<evidence type="ECO:0000256" key="9">
    <source>
        <dbReference type="ARBA" id="ARBA00023235"/>
    </source>
</evidence>
<keyword evidence="6 10" id="KW-0028">Amino-acid biosynthesis</keyword>
<keyword evidence="7 10" id="KW-0822">Tryptophan biosynthesis</keyword>
<accession>A0AAW6TWF3</accession>
<gene>
    <name evidence="10" type="primary">trpF</name>
    <name evidence="12" type="ORF">QJ522_13040</name>
</gene>
<evidence type="ECO:0000259" key="11">
    <source>
        <dbReference type="Pfam" id="PF00697"/>
    </source>
</evidence>
<organism evidence="12 13">
    <name type="scientific">Anaerobaca lacustris</name>
    <dbReference type="NCBI Taxonomy" id="3044600"/>
    <lineage>
        <taxon>Bacteria</taxon>
        <taxon>Pseudomonadati</taxon>
        <taxon>Planctomycetota</taxon>
        <taxon>Phycisphaerae</taxon>
        <taxon>Sedimentisphaerales</taxon>
        <taxon>Anaerobacaceae</taxon>
        <taxon>Anaerobaca</taxon>
    </lineage>
</organism>
<dbReference type="Proteomes" id="UP001431776">
    <property type="component" value="Unassembled WGS sequence"/>
</dbReference>
<dbReference type="Pfam" id="PF00697">
    <property type="entry name" value="PRAI"/>
    <property type="match status" value="1"/>
</dbReference>
<comment type="caution">
    <text evidence="12">The sequence shown here is derived from an EMBL/GenBank/DDBJ whole genome shotgun (WGS) entry which is preliminary data.</text>
</comment>
<comment type="pathway">
    <text evidence="2 10">Amino-acid biosynthesis; L-tryptophan biosynthesis; L-tryptophan from chorismate: step 3/5.</text>
</comment>
<dbReference type="AlphaFoldDB" id="A0AAW6TWF3"/>
<name>A0AAW6TWF3_9BACT</name>
<evidence type="ECO:0000256" key="8">
    <source>
        <dbReference type="ARBA" id="ARBA00023141"/>
    </source>
</evidence>
<proteinExistence type="inferred from homology"/>
<dbReference type="PANTHER" id="PTHR42894:SF1">
    <property type="entry name" value="N-(5'-PHOSPHORIBOSYL)ANTHRANILATE ISOMERASE"/>
    <property type="match status" value="1"/>
</dbReference>
<evidence type="ECO:0000256" key="6">
    <source>
        <dbReference type="ARBA" id="ARBA00022605"/>
    </source>
</evidence>
<comment type="catalytic activity">
    <reaction evidence="1 10">
        <text>N-(5-phospho-beta-D-ribosyl)anthranilate = 1-(2-carboxyphenylamino)-1-deoxy-D-ribulose 5-phosphate</text>
        <dbReference type="Rhea" id="RHEA:21540"/>
        <dbReference type="ChEBI" id="CHEBI:18277"/>
        <dbReference type="ChEBI" id="CHEBI:58613"/>
        <dbReference type="EC" id="5.3.1.24"/>
    </reaction>
</comment>
<feature type="domain" description="N-(5'phosphoribosyl) anthranilate isomerase (PRAI)" evidence="11">
    <location>
        <begin position="6"/>
        <end position="201"/>
    </location>
</feature>
<evidence type="ECO:0000256" key="7">
    <source>
        <dbReference type="ARBA" id="ARBA00022822"/>
    </source>
</evidence>
<dbReference type="PANTHER" id="PTHR42894">
    <property type="entry name" value="N-(5'-PHOSPHORIBOSYL)ANTHRANILATE ISOMERASE"/>
    <property type="match status" value="1"/>
</dbReference>
<dbReference type="NCBIfam" id="NF002298">
    <property type="entry name" value="PRK01222.1-4"/>
    <property type="match status" value="1"/>
</dbReference>
<dbReference type="InterPro" id="IPR013785">
    <property type="entry name" value="Aldolase_TIM"/>
</dbReference>
<evidence type="ECO:0000256" key="3">
    <source>
        <dbReference type="ARBA" id="ARBA00007571"/>
    </source>
</evidence>
<evidence type="ECO:0000313" key="12">
    <source>
        <dbReference type="EMBL" id="MDI6449977.1"/>
    </source>
</evidence>
<dbReference type="Gene3D" id="3.20.20.70">
    <property type="entry name" value="Aldolase class I"/>
    <property type="match status" value="1"/>
</dbReference>
<dbReference type="GO" id="GO:0000162">
    <property type="term" value="P:L-tryptophan biosynthetic process"/>
    <property type="evidence" value="ECO:0007669"/>
    <property type="project" value="UniProtKB-UniRule"/>
</dbReference>
<evidence type="ECO:0000256" key="1">
    <source>
        <dbReference type="ARBA" id="ARBA00001164"/>
    </source>
</evidence>
<keyword evidence="9 10" id="KW-0413">Isomerase</keyword>
<dbReference type="InterPro" id="IPR011060">
    <property type="entry name" value="RibuloseP-bd_barrel"/>
</dbReference>
<dbReference type="RefSeq" id="WP_349245385.1">
    <property type="nucleotide sequence ID" value="NZ_JASCXX010000015.1"/>
</dbReference>
<evidence type="ECO:0000256" key="5">
    <source>
        <dbReference type="ARBA" id="ARBA00022272"/>
    </source>
</evidence>
<dbReference type="EMBL" id="JASCXX010000015">
    <property type="protein sequence ID" value="MDI6449977.1"/>
    <property type="molecule type" value="Genomic_DNA"/>
</dbReference>
<dbReference type="CDD" id="cd00405">
    <property type="entry name" value="PRAI"/>
    <property type="match status" value="1"/>
</dbReference>
<dbReference type="InterPro" id="IPR001240">
    <property type="entry name" value="PRAI_dom"/>
</dbReference>